<gene>
    <name evidence="11" type="ORF">LLUT_LOCUS8610</name>
</gene>
<feature type="domain" description="Disease resistance protein At4g27190-like leucine-rich repeats" evidence="10">
    <location>
        <begin position="1498"/>
        <end position="1610"/>
    </location>
</feature>
<dbReference type="Pfam" id="PF23247">
    <property type="entry name" value="LRR_RPS2"/>
    <property type="match status" value="6"/>
</dbReference>
<evidence type="ECO:0000256" key="3">
    <source>
        <dbReference type="ARBA" id="ARBA00022737"/>
    </source>
</evidence>
<dbReference type="GO" id="GO:0043531">
    <property type="term" value="F:ADP binding"/>
    <property type="evidence" value="ECO:0007669"/>
    <property type="project" value="InterPro"/>
</dbReference>
<dbReference type="EMBL" id="CAXHTB010000006">
    <property type="protein sequence ID" value="CAL0307550.1"/>
    <property type="molecule type" value="Genomic_DNA"/>
</dbReference>
<dbReference type="InterPro" id="IPR050905">
    <property type="entry name" value="Plant_NBS-LRR"/>
</dbReference>
<evidence type="ECO:0000256" key="8">
    <source>
        <dbReference type="SAM" id="MobiDB-lite"/>
    </source>
</evidence>
<dbReference type="SUPFAM" id="SSF52047">
    <property type="entry name" value="RNI-like"/>
    <property type="match status" value="3"/>
</dbReference>
<dbReference type="InterPro" id="IPR002182">
    <property type="entry name" value="NB-ARC"/>
</dbReference>
<dbReference type="InterPro" id="IPR042197">
    <property type="entry name" value="Apaf_helical"/>
</dbReference>
<evidence type="ECO:0000313" key="11">
    <source>
        <dbReference type="EMBL" id="CAL0307550.1"/>
    </source>
</evidence>
<dbReference type="FunFam" id="3.40.50.300:FF:001091">
    <property type="entry name" value="Probable disease resistance protein At1g61300"/>
    <property type="match status" value="1"/>
</dbReference>
<dbReference type="PANTHER" id="PTHR33463">
    <property type="entry name" value="NB-ARC DOMAIN-CONTAINING PROTEIN-RELATED"/>
    <property type="match status" value="1"/>
</dbReference>
<dbReference type="GO" id="GO:0005524">
    <property type="term" value="F:ATP binding"/>
    <property type="evidence" value="ECO:0007669"/>
    <property type="project" value="UniProtKB-KW"/>
</dbReference>
<keyword evidence="6" id="KW-0067">ATP-binding</keyword>
<proteinExistence type="inferred from homology"/>
<feature type="compositionally biased region" description="Polar residues" evidence="8">
    <location>
        <begin position="1767"/>
        <end position="1782"/>
    </location>
</feature>
<keyword evidence="5" id="KW-0611">Plant defense</keyword>
<name>A0AAV1WE22_LUPLU</name>
<evidence type="ECO:0000313" key="12">
    <source>
        <dbReference type="Proteomes" id="UP001497480"/>
    </source>
</evidence>
<evidence type="ECO:0008006" key="13">
    <source>
        <dbReference type="Google" id="ProtNLM"/>
    </source>
</evidence>
<evidence type="ECO:0000256" key="2">
    <source>
        <dbReference type="ARBA" id="ARBA00022614"/>
    </source>
</evidence>
<feature type="region of interest" description="Disordered" evidence="8">
    <location>
        <begin position="1714"/>
        <end position="1734"/>
    </location>
</feature>
<feature type="region of interest" description="Disordered" evidence="8">
    <location>
        <begin position="1764"/>
        <end position="1803"/>
    </location>
</feature>
<keyword evidence="3" id="KW-0677">Repeat</keyword>
<feature type="domain" description="Disease resistance protein At4g27190-like leucine-rich repeats" evidence="10">
    <location>
        <begin position="1043"/>
        <end position="1143"/>
    </location>
</feature>
<evidence type="ECO:0000256" key="1">
    <source>
        <dbReference type="ARBA" id="ARBA00008894"/>
    </source>
</evidence>
<feature type="domain" description="Disease resistance protein At4g27190-like leucine-rich repeats" evidence="10">
    <location>
        <begin position="889"/>
        <end position="989"/>
    </location>
</feature>
<dbReference type="Proteomes" id="UP001497480">
    <property type="component" value="Unassembled WGS sequence"/>
</dbReference>
<dbReference type="InterPro" id="IPR036388">
    <property type="entry name" value="WH-like_DNA-bd_sf"/>
</dbReference>
<protein>
    <recommendedName>
        <fullName evidence="13">NB-ARC domain-containing protein</fullName>
    </recommendedName>
</protein>
<feature type="domain" description="NB-ARC" evidence="9">
    <location>
        <begin position="162"/>
        <end position="322"/>
    </location>
</feature>
<dbReference type="Gene3D" id="1.10.10.10">
    <property type="entry name" value="Winged helix-like DNA-binding domain superfamily/Winged helix DNA-binding domain"/>
    <property type="match status" value="1"/>
</dbReference>
<organism evidence="11 12">
    <name type="scientific">Lupinus luteus</name>
    <name type="common">European yellow lupine</name>
    <dbReference type="NCBI Taxonomy" id="3873"/>
    <lineage>
        <taxon>Eukaryota</taxon>
        <taxon>Viridiplantae</taxon>
        <taxon>Streptophyta</taxon>
        <taxon>Embryophyta</taxon>
        <taxon>Tracheophyta</taxon>
        <taxon>Spermatophyta</taxon>
        <taxon>Magnoliopsida</taxon>
        <taxon>eudicotyledons</taxon>
        <taxon>Gunneridae</taxon>
        <taxon>Pentapetalae</taxon>
        <taxon>rosids</taxon>
        <taxon>fabids</taxon>
        <taxon>Fabales</taxon>
        <taxon>Fabaceae</taxon>
        <taxon>Papilionoideae</taxon>
        <taxon>50 kb inversion clade</taxon>
        <taxon>genistoids sensu lato</taxon>
        <taxon>core genistoids</taxon>
        <taxon>Genisteae</taxon>
        <taxon>Lupinus</taxon>
    </lineage>
</organism>
<feature type="domain" description="Disease resistance protein At4g27190-like leucine-rich repeats" evidence="10">
    <location>
        <begin position="1368"/>
        <end position="1483"/>
    </location>
</feature>
<dbReference type="Pfam" id="PF00931">
    <property type="entry name" value="NB-ARC"/>
    <property type="match status" value="1"/>
</dbReference>
<feature type="coiled-coil region" evidence="7">
    <location>
        <begin position="1953"/>
        <end position="1980"/>
    </location>
</feature>
<keyword evidence="12" id="KW-1185">Reference proteome</keyword>
<keyword evidence="7" id="KW-0175">Coiled coil</keyword>
<dbReference type="SUPFAM" id="SSF52540">
    <property type="entry name" value="P-loop containing nucleoside triphosphate hydrolases"/>
    <property type="match status" value="1"/>
</dbReference>
<dbReference type="GO" id="GO:0006952">
    <property type="term" value="P:defense response"/>
    <property type="evidence" value="ECO:0007669"/>
    <property type="project" value="UniProtKB-KW"/>
</dbReference>
<reference evidence="11 12" key="1">
    <citation type="submission" date="2024-03" db="EMBL/GenBank/DDBJ databases">
        <authorList>
            <person name="Martinez-Hernandez J."/>
        </authorList>
    </citation>
    <scope>NUCLEOTIDE SEQUENCE [LARGE SCALE GENOMIC DNA]</scope>
</reference>
<comment type="caution">
    <text evidence="11">The sequence shown here is derived from an EMBL/GenBank/DDBJ whole genome shotgun (WGS) entry which is preliminary data.</text>
</comment>
<keyword evidence="2" id="KW-0433">Leucine-rich repeat</keyword>
<dbReference type="Gene3D" id="1.10.8.430">
    <property type="entry name" value="Helical domain of apoptotic protease-activating factors"/>
    <property type="match status" value="1"/>
</dbReference>
<keyword evidence="4" id="KW-0547">Nucleotide-binding</keyword>
<evidence type="ECO:0000259" key="10">
    <source>
        <dbReference type="Pfam" id="PF23247"/>
    </source>
</evidence>
<dbReference type="InterPro" id="IPR027417">
    <property type="entry name" value="P-loop_NTPase"/>
</dbReference>
<evidence type="ECO:0000259" key="9">
    <source>
        <dbReference type="Pfam" id="PF00931"/>
    </source>
</evidence>
<dbReference type="InterPro" id="IPR057135">
    <property type="entry name" value="At4g27190-like_LRR"/>
</dbReference>
<dbReference type="PRINTS" id="PR00364">
    <property type="entry name" value="DISEASERSIST"/>
</dbReference>
<dbReference type="SUPFAM" id="SSF52058">
    <property type="entry name" value="L domain-like"/>
    <property type="match status" value="1"/>
</dbReference>
<evidence type="ECO:0000256" key="5">
    <source>
        <dbReference type="ARBA" id="ARBA00022821"/>
    </source>
</evidence>
<accession>A0AAV1WE22</accession>
<evidence type="ECO:0000256" key="7">
    <source>
        <dbReference type="SAM" id="Coils"/>
    </source>
</evidence>
<feature type="domain" description="Disease resistance protein At4g27190-like leucine-rich repeats" evidence="10">
    <location>
        <begin position="834"/>
        <end position="876"/>
    </location>
</feature>
<dbReference type="Gene3D" id="3.40.50.300">
    <property type="entry name" value="P-loop containing nucleotide triphosphate hydrolases"/>
    <property type="match status" value="1"/>
</dbReference>
<dbReference type="Gene3D" id="3.80.10.10">
    <property type="entry name" value="Ribonuclease Inhibitor"/>
    <property type="match status" value="5"/>
</dbReference>
<feature type="compositionally biased region" description="Basic and acidic residues" evidence="8">
    <location>
        <begin position="1720"/>
        <end position="1733"/>
    </location>
</feature>
<dbReference type="PANTHER" id="PTHR33463:SF105">
    <property type="entry name" value="AND NB-ARC DOMAIN DISEASE RESISTANCE PROTEIN, PUTATIVE-RELATED"/>
    <property type="match status" value="1"/>
</dbReference>
<sequence length="2074" mass="235137">MAGADFGINLGASVARDSICAAIREARYCFQFKSFVKALKDEKEDLIMSSEKVQDHAKRAKKETKKIDTADEKWLKVAEILITDARKLEEKATNSKCCCLRSCPNWIGRYCLAKQIEKKTKAMLDHKNKEGNKFRQFDHLLPLPGMEYYCKEGVIYFNSIKAAYDQIIDALKDDEVDMVGLYGMGGCGKTTLAHVVAKEAEHLFDKVLFLSVTSTVDVRKIQGKIAGSLGLKLKEEDEAERARRLWLSLTNSEERILITLDGVWEKLDFKALGIPFGEDHKGCKVFLTTRRRQICHLMGCNRQISLSLLSEEEAWTLFQKHAGIIDDALNRLAREITNECKGLPVAIAAVASTLKGKAQSDWEVALDRLRESRCVEVESGLENPHVCLKLSYDNLRSKEAEQFFILCCLFPKDWEIHLEYVTRIGIGLGLVGEFHSYRRARNQVSTAINKLIDSSLLLGSNEGQLVEMHDLVRGVGLAIANKEVQTVIWPQMFEKTTIKDSSVKYLWCNMAGNFPNQLDLDFSNLEYLNIITRIKHVELPNDIFEGMKELRVLILVNDLIGEERPKLRLSKPLQSLKNLHYLVLCGWALVDVSFIGSLETLQALTLQNCSFHELPNEIVHLTNLRLLELSQCQIKKNPYTVVGRCSQLEELYLIGNECPEWENQVDEDAVVFFDKNTVDLGALQRYHLEIGKSFEFFDWDFSKTRFLSIQYFDASTSNATVKNLMQRSEVLSLQNICRACKNIIPDLVQTIGGGLVDLVELILCDSDMLECLINNVNYLFQLGPVFSKLVRLRISGMERLETLCNGPPPPGVFEKLERIHIMDCTRLYGSLFVGKLNLCNLKELELRNCPMLTSLLPPTIAESLVLLESLKIKECNGLKHVITNEEGEIIPDYIHHRPLFPKLKYLFVQECKQLENFIPVSYVHGLENLESLRIMRCPPLKYIFGEYNYENQLPSYQNHNEFQVIKFPALEELWLEDLSNIKDICPENCYPLWPSLHDSYFLDCPNLNILSINNPVVISAVSQEVHSITEEVGPVMHMDSEVSTLQTVKNVNTLWVRDCKIQGIFQLAGLPMDERLHPSYLIDVYLDDLADLKFICRGPPQSLNLHNLESLEVHKCGNLKYIFSTCIAEDLPKLKKLTISYCDQLEHIIENEEDRNPFGHCLDSYDCQASTSSAPPGHFPHAHQKSGTGSFKLCSLEKLTVESCPMLIYLFTQYTAQTMTSLEVLTIDNCHGLKCLIKGNEREEVQDNHDLQKNSMFPRLEELKVENCDLMEYIFPISFARGLVKLQKIQICETPQLKYVFVQSNHEDISSYQSQNKVLVEFFVENLTLKLAPNFISICSENYYASCPSLQHLSLNCIGLPIMSVSNLIVGSEDTLSDCDSKKDASQVKTLKSLSLESLNVDGIFYLEGLPIDKQSVASGLVEMDLLQLPELRYICKGPKNILSLESLTSLTIVGCKNLKFVLSASVLRFLPLLETLLIVNCGELEQIIEEDEENKNEQQVCFPQLTVLVVIHCNKLKRLFSISTSQELPKLEQLIINEASLLEEVFGCELGDESEEMVKIMIPKLEHLILVELPCLANVFQGSELQSVRYRIVHNCPKLTLTRTTTLQDFLQQYQNEGNEMDDPARSKLLILVEMIKANMHSRIMAIANENSTSEATYLEMDLNIEDSEVQAASKTELPPSQKLSDVQIMNEPISNEERSRSETIFMDQKVHGGMTSDIHNDDSRNSFKDVVQESPAIEQAREVTSPQLPSSSSLIYPSLQELSRDNQSMSKSTSLKQQTLAEDKKINEPGYSDPQNVEEPANYSSCKELSSSTTMTTSLALPTSFTMSESETCLEKTSDPMISSVPETSGDLITDLYEREIFANLITSADTSSSSMTLPPEFLGKLKNDLAVYLDMPLEGICEENAFDNIERIVNSLARGTADFLEKNILQDLTTQLRVFKECVPEAISYMESSSELASNYEDNIASLKDKLNEELEIHRDFKSTFSEICAQECEVEMEIQKLIIRKKEIIDKKNSLVFQLDQSSQALSKQFETLEGVREKSKLSIENWIKSKEDMVRANASWRTYKESLGL</sequence>
<comment type="similarity">
    <text evidence="1">Belongs to the disease resistance NB-LRR family.</text>
</comment>
<dbReference type="InterPro" id="IPR032675">
    <property type="entry name" value="LRR_dom_sf"/>
</dbReference>
<feature type="domain" description="Disease resistance protein At4g27190-like leucine-rich repeats" evidence="10">
    <location>
        <begin position="1248"/>
        <end position="1352"/>
    </location>
</feature>
<evidence type="ECO:0000256" key="6">
    <source>
        <dbReference type="ARBA" id="ARBA00022840"/>
    </source>
</evidence>
<evidence type="ECO:0000256" key="4">
    <source>
        <dbReference type="ARBA" id="ARBA00022741"/>
    </source>
</evidence>